<comment type="caution">
    <text evidence="1">The sequence shown here is derived from an EMBL/GenBank/DDBJ whole genome shotgun (WGS) entry which is preliminary data.</text>
</comment>
<dbReference type="Proteomes" id="UP000553756">
    <property type="component" value="Unassembled WGS sequence"/>
</dbReference>
<name>A0ABX1T021_9BIFI</name>
<organism evidence="1 2">
    <name type="scientific">Bifidobacterium panos</name>
    <dbReference type="NCBI Taxonomy" id="2675321"/>
    <lineage>
        <taxon>Bacteria</taxon>
        <taxon>Bacillati</taxon>
        <taxon>Actinomycetota</taxon>
        <taxon>Actinomycetes</taxon>
        <taxon>Bifidobacteriales</taxon>
        <taxon>Bifidobacteriaceae</taxon>
        <taxon>Bifidobacterium</taxon>
    </lineage>
</organism>
<sequence length="65" mass="7102">MCSITITKPMIRVALTNAGRNATPSNIDSCYRALNGNSEWWSAHIARLLVTNTELPDGGVIEPLF</sequence>
<evidence type="ECO:0000313" key="1">
    <source>
        <dbReference type="EMBL" id="NMN02762.1"/>
    </source>
</evidence>
<evidence type="ECO:0000313" key="2">
    <source>
        <dbReference type="Proteomes" id="UP000553756"/>
    </source>
</evidence>
<protein>
    <submittedName>
        <fullName evidence="1">Uncharacterized protein</fullName>
    </submittedName>
</protein>
<proteinExistence type="predicted"/>
<keyword evidence="2" id="KW-1185">Reference proteome</keyword>
<dbReference type="EMBL" id="JAAIIJ010000028">
    <property type="protein sequence ID" value="NMN02762.1"/>
    <property type="molecule type" value="Genomic_DNA"/>
</dbReference>
<accession>A0ABX1T021</accession>
<gene>
    <name evidence="1" type="ORF">G1C94_1384</name>
</gene>
<reference evidence="1 2" key="1">
    <citation type="submission" date="2020-02" db="EMBL/GenBank/DDBJ databases">
        <title>Characterization of phylogenetic diversity of novel bifidobacterial species isolated in Czech ZOOs.</title>
        <authorList>
            <person name="Lugli G.A."/>
            <person name="Vera N.B."/>
            <person name="Ventura M."/>
        </authorList>
    </citation>
    <scope>NUCLEOTIDE SEQUENCE [LARGE SCALE GENOMIC DNA]</scope>
    <source>
        <strain evidence="1 2">DSM 109963</strain>
    </source>
</reference>